<sequence length="65" mass="6959">MPSSPAATLTVPGLEQVYDALARAIDQAGPDKTELFLVKLALLNADALADPKRFDTHIQAALRDL</sequence>
<organism evidence="1 2">
    <name type="scientific">Hydrogenophaga electricum</name>
    <dbReference type="NCBI Taxonomy" id="1230953"/>
    <lineage>
        <taxon>Bacteria</taxon>
        <taxon>Pseudomonadati</taxon>
        <taxon>Pseudomonadota</taxon>
        <taxon>Betaproteobacteria</taxon>
        <taxon>Burkholderiales</taxon>
        <taxon>Comamonadaceae</taxon>
        <taxon>Hydrogenophaga</taxon>
    </lineage>
</organism>
<evidence type="ECO:0000313" key="1">
    <source>
        <dbReference type="EMBL" id="GLS13472.1"/>
    </source>
</evidence>
<evidence type="ECO:0008006" key="3">
    <source>
        <dbReference type="Google" id="ProtNLM"/>
    </source>
</evidence>
<keyword evidence="2" id="KW-1185">Reference proteome</keyword>
<dbReference type="RefSeq" id="WP_284306854.1">
    <property type="nucleotide sequence ID" value="NZ_BSPB01000004.1"/>
</dbReference>
<dbReference type="EMBL" id="BSPB01000004">
    <property type="protein sequence ID" value="GLS13472.1"/>
    <property type="molecule type" value="Genomic_DNA"/>
</dbReference>
<name>A0ABQ6BZQ9_9BURK</name>
<protein>
    <recommendedName>
        <fullName evidence="3">DUF2783 domain-containing protein</fullName>
    </recommendedName>
</protein>
<dbReference type="Proteomes" id="UP001156903">
    <property type="component" value="Unassembled WGS sequence"/>
</dbReference>
<reference evidence="2" key="1">
    <citation type="journal article" date="2019" name="Int. J. Syst. Evol. Microbiol.">
        <title>The Global Catalogue of Microorganisms (GCM) 10K type strain sequencing project: providing services to taxonomists for standard genome sequencing and annotation.</title>
        <authorList>
            <consortium name="The Broad Institute Genomics Platform"/>
            <consortium name="The Broad Institute Genome Sequencing Center for Infectious Disease"/>
            <person name="Wu L."/>
            <person name="Ma J."/>
        </authorList>
    </citation>
    <scope>NUCLEOTIDE SEQUENCE [LARGE SCALE GENOMIC DNA]</scope>
    <source>
        <strain evidence="2">NBRC 109341</strain>
    </source>
</reference>
<comment type="caution">
    <text evidence="1">The sequence shown here is derived from an EMBL/GenBank/DDBJ whole genome shotgun (WGS) entry which is preliminary data.</text>
</comment>
<gene>
    <name evidence="1" type="ORF">GCM10007935_09010</name>
</gene>
<accession>A0ABQ6BZQ9</accession>
<evidence type="ECO:0000313" key="2">
    <source>
        <dbReference type="Proteomes" id="UP001156903"/>
    </source>
</evidence>
<proteinExistence type="predicted"/>